<accession>A0AAE1A7E0</accession>
<evidence type="ECO:0000256" key="1">
    <source>
        <dbReference type="SAM" id="Phobius"/>
    </source>
</evidence>
<gene>
    <name evidence="2" type="ORF">RRG08_015223</name>
</gene>
<name>A0AAE1A7E0_9GAST</name>
<dbReference type="AlphaFoldDB" id="A0AAE1A7E0"/>
<reference evidence="2" key="1">
    <citation type="journal article" date="2023" name="G3 (Bethesda)">
        <title>A reference genome for the long-term kleptoplast-retaining sea slug Elysia crispata morphotype clarki.</title>
        <authorList>
            <person name="Eastman K.E."/>
            <person name="Pendleton A.L."/>
            <person name="Shaikh M.A."/>
            <person name="Suttiyut T."/>
            <person name="Ogas R."/>
            <person name="Tomko P."/>
            <person name="Gavelis G."/>
            <person name="Widhalm J.R."/>
            <person name="Wisecaver J.H."/>
        </authorList>
    </citation>
    <scope>NUCLEOTIDE SEQUENCE</scope>
    <source>
        <strain evidence="2">ECLA1</strain>
    </source>
</reference>
<keyword evidence="1" id="KW-1133">Transmembrane helix</keyword>
<protein>
    <recommendedName>
        <fullName evidence="4">Transmembrane protein</fullName>
    </recommendedName>
</protein>
<evidence type="ECO:0000313" key="3">
    <source>
        <dbReference type="Proteomes" id="UP001283361"/>
    </source>
</evidence>
<evidence type="ECO:0000313" key="2">
    <source>
        <dbReference type="EMBL" id="KAK3782648.1"/>
    </source>
</evidence>
<feature type="transmembrane region" description="Helical" evidence="1">
    <location>
        <begin position="88"/>
        <end position="110"/>
    </location>
</feature>
<keyword evidence="1" id="KW-0472">Membrane</keyword>
<organism evidence="2 3">
    <name type="scientific">Elysia crispata</name>
    <name type="common">lettuce slug</name>
    <dbReference type="NCBI Taxonomy" id="231223"/>
    <lineage>
        <taxon>Eukaryota</taxon>
        <taxon>Metazoa</taxon>
        <taxon>Spiralia</taxon>
        <taxon>Lophotrochozoa</taxon>
        <taxon>Mollusca</taxon>
        <taxon>Gastropoda</taxon>
        <taxon>Heterobranchia</taxon>
        <taxon>Euthyneura</taxon>
        <taxon>Panpulmonata</taxon>
        <taxon>Sacoglossa</taxon>
        <taxon>Placobranchoidea</taxon>
        <taxon>Plakobranchidae</taxon>
        <taxon>Elysia</taxon>
    </lineage>
</organism>
<proteinExistence type="predicted"/>
<dbReference type="EMBL" id="JAWDGP010002490">
    <property type="protein sequence ID" value="KAK3782648.1"/>
    <property type="molecule type" value="Genomic_DNA"/>
</dbReference>
<comment type="caution">
    <text evidence="2">The sequence shown here is derived from an EMBL/GenBank/DDBJ whole genome shotgun (WGS) entry which is preliminary data.</text>
</comment>
<evidence type="ECO:0008006" key="4">
    <source>
        <dbReference type="Google" id="ProtNLM"/>
    </source>
</evidence>
<dbReference type="Proteomes" id="UP001283361">
    <property type="component" value="Unassembled WGS sequence"/>
</dbReference>
<keyword evidence="3" id="KW-1185">Reference proteome</keyword>
<keyword evidence="1" id="KW-0812">Transmembrane</keyword>
<sequence length="117" mass="13006">MSDLRSVRGWCRHFILVDKRGKKGLKCKTACAKRLLLSADDSRTGEVPYLKTSAISHKLRTAGATFCYCSYLALCGEDQYFLRHGLELLVIGCWLVVLVCSGVGLLYWFAVVTAELA</sequence>